<proteinExistence type="predicted"/>
<evidence type="ECO:0000256" key="1">
    <source>
        <dbReference type="SAM" id="MobiDB-lite"/>
    </source>
</evidence>
<keyword evidence="4" id="KW-1185">Reference proteome</keyword>
<reference evidence="3 4" key="3">
    <citation type="journal article" date="2017" name="G3 (Bethesda)">
        <title>Comparative analysis highlights variable genome content of wheat rusts and divergence of the mating loci.</title>
        <authorList>
            <person name="Cuomo C.A."/>
            <person name="Bakkeren G."/>
            <person name="Khalil H.B."/>
            <person name="Panwar V."/>
            <person name="Joly D."/>
            <person name="Linning R."/>
            <person name="Sakthikumar S."/>
            <person name="Song X."/>
            <person name="Adiconis X."/>
            <person name="Fan L."/>
            <person name="Goldberg J.M."/>
            <person name="Levin J.Z."/>
            <person name="Young S."/>
            <person name="Zeng Q."/>
            <person name="Anikster Y."/>
            <person name="Bruce M."/>
            <person name="Wang M."/>
            <person name="Yin C."/>
            <person name="McCallum B."/>
            <person name="Szabo L.J."/>
            <person name="Hulbert S."/>
            <person name="Chen X."/>
            <person name="Fellers J.P."/>
        </authorList>
    </citation>
    <scope>NUCLEOTIDE SEQUENCE</scope>
    <source>
        <strain evidence="4">Isolate 1-1 / race 1 (BBBD)</strain>
        <strain evidence="3">isolate 1-1 / race 1 (BBBD)</strain>
    </source>
</reference>
<dbReference type="VEuPathDB" id="FungiDB:PTTG_26321"/>
<reference evidence="3" key="4">
    <citation type="submission" date="2025-05" db="UniProtKB">
        <authorList>
            <consortium name="EnsemblFungi"/>
        </authorList>
    </citation>
    <scope>IDENTIFICATION</scope>
    <source>
        <strain evidence="3">isolate 1-1 / race 1 (BBBD)</strain>
    </source>
</reference>
<organism evidence="2">
    <name type="scientific">Puccinia triticina (isolate 1-1 / race 1 (BBBD))</name>
    <name type="common">Brown leaf rust fungus</name>
    <dbReference type="NCBI Taxonomy" id="630390"/>
    <lineage>
        <taxon>Eukaryota</taxon>
        <taxon>Fungi</taxon>
        <taxon>Dikarya</taxon>
        <taxon>Basidiomycota</taxon>
        <taxon>Pucciniomycotina</taxon>
        <taxon>Pucciniomycetes</taxon>
        <taxon>Pucciniales</taxon>
        <taxon>Pucciniaceae</taxon>
        <taxon>Puccinia</taxon>
    </lineage>
</organism>
<reference evidence="2" key="2">
    <citation type="submission" date="2016-05" db="EMBL/GenBank/DDBJ databases">
        <title>Comparative analysis highlights variable genome content of wheat rusts and divergence of the mating loci.</title>
        <authorList>
            <person name="Cuomo C.A."/>
            <person name="Bakkeren G."/>
            <person name="Szabo L."/>
            <person name="Khalil H."/>
            <person name="Joly D."/>
            <person name="Goldberg J."/>
            <person name="Young S."/>
            <person name="Zeng Q."/>
            <person name="Fellers J."/>
        </authorList>
    </citation>
    <scope>NUCLEOTIDE SEQUENCE [LARGE SCALE GENOMIC DNA]</scope>
    <source>
        <strain evidence="2">1-1 BBBD Race 1</strain>
    </source>
</reference>
<gene>
    <name evidence="2" type="ORF">PTTG_26321</name>
</gene>
<feature type="region of interest" description="Disordered" evidence="1">
    <location>
        <begin position="149"/>
        <end position="199"/>
    </location>
</feature>
<evidence type="ECO:0000313" key="4">
    <source>
        <dbReference type="Proteomes" id="UP000005240"/>
    </source>
</evidence>
<protein>
    <submittedName>
        <fullName evidence="2 3">Uncharacterized protein</fullName>
    </submittedName>
</protein>
<accession>A0A180GX07</accession>
<name>A0A180GX07_PUCT1</name>
<dbReference type="EMBL" id="ADAS02000019">
    <property type="protein sequence ID" value="OAV96513.1"/>
    <property type="molecule type" value="Genomic_DNA"/>
</dbReference>
<evidence type="ECO:0000313" key="2">
    <source>
        <dbReference type="EMBL" id="OAV96513.1"/>
    </source>
</evidence>
<reference evidence="2" key="1">
    <citation type="submission" date="2009-11" db="EMBL/GenBank/DDBJ databases">
        <authorList>
            <consortium name="The Broad Institute Genome Sequencing Platform"/>
            <person name="Ward D."/>
            <person name="Feldgarden M."/>
            <person name="Earl A."/>
            <person name="Young S.K."/>
            <person name="Zeng Q."/>
            <person name="Koehrsen M."/>
            <person name="Alvarado L."/>
            <person name="Berlin A."/>
            <person name="Bochicchio J."/>
            <person name="Borenstein D."/>
            <person name="Chapman S.B."/>
            <person name="Chen Z."/>
            <person name="Engels R."/>
            <person name="Freedman E."/>
            <person name="Gellesch M."/>
            <person name="Goldberg J."/>
            <person name="Griggs A."/>
            <person name="Gujja S."/>
            <person name="Heilman E."/>
            <person name="Heiman D."/>
            <person name="Hepburn T."/>
            <person name="Howarth C."/>
            <person name="Jen D."/>
            <person name="Larson L."/>
            <person name="Lewis B."/>
            <person name="Mehta T."/>
            <person name="Park D."/>
            <person name="Pearson M."/>
            <person name="Roberts A."/>
            <person name="Saif S."/>
            <person name="Shea T."/>
            <person name="Shenoy N."/>
            <person name="Sisk P."/>
            <person name="Stolte C."/>
            <person name="Sykes S."/>
            <person name="Thomson T."/>
            <person name="Walk T."/>
            <person name="White J."/>
            <person name="Yandava C."/>
            <person name="Izard J."/>
            <person name="Baranova O.V."/>
            <person name="Blanton J.M."/>
            <person name="Tanner A.C."/>
            <person name="Dewhirst F.E."/>
            <person name="Haas B."/>
            <person name="Nusbaum C."/>
            <person name="Birren B."/>
        </authorList>
    </citation>
    <scope>NUCLEOTIDE SEQUENCE [LARGE SCALE GENOMIC DNA]</scope>
    <source>
        <strain evidence="2">1-1 BBBD Race 1</strain>
    </source>
</reference>
<evidence type="ECO:0000313" key="3">
    <source>
        <dbReference type="EnsemblFungi" id="PTTG_26321-t43_1-p1"/>
    </source>
</evidence>
<dbReference type="EnsemblFungi" id="PTTG_26321-t43_1">
    <property type="protein sequence ID" value="PTTG_26321-t43_1-p1"/>
    <property type="gene ID" value="PTTG_26321"/>
</dbReference>
<dbReference type="Proteomes" id="UP000005240">
    <property type="component" value="Unassembled WGS sequence"/>
</dbReference>
<dbReference type="AlphaFoldDB" id="A0A180GX07"/>
<sequence length="302" mass="32804">MAITKSISVEIKYNLWLCDNTLQLAAPDKIPAEWPREPSSFVQITNHSCRCVRFKNAVLSNLDSTRDDFKLGGILNKEDALGRLAWVGQIIQPSGRISRYPFPGRYPIFRQCMLQMPTGARATVRIKGSDAYLESFQKVEDIWDGLSTTNLQAREPPPPHSSDANSPPRILDNADNPAPCSDNADNPAPCSDNADNPAPCSDNADNPAPCSDNADNPAPCSDNADNPAPCSDNADNPVPCSDNNSKTNLPLALAEGPVEGFVAVGDPVPRDIPPAKRQRLHQADFNLSMEQAGFSHFASQRK</sequence>
<dbReference type="STRING" id="630390.A0A180GX07"/>